<reference evidence="10" key="3">
    <citation type="submission" date="2025-09" db="UniProtKB">
        <authorList>
            <consortium name="Ensembl"/>
        </authorList>
    </citation>
    <scope>IDENTIFICATION</scope>
</reference>
<comment type="subcellular location">
    <subcellularLocation>
        <location evidence="2">Endoplasmic reticulum membrane</location>
        <topology evidence="2">Multi-pass membrane protein</topology>
    </subcellularLocation>
</comment>
<keyword evidence="8 9" id="KW-0472">Membrane</keyword>
<keyword evidence="11" id="KW-1185">Reference proteome</keyword>
<dbReference type="eggNOG" id="KOG3269">
    <property type="taxonomic scope" value="Eukaryota"/>
</dbReference>
<evidence type="ECO:0000256" key="1">
    <source>
        <dbReference type="ARBA" id="ARBA00003220"/>
    </source>
</evidence>
<proteinExistence type="inferred from homology"/>
<keyword evidence="5 9" id="KW-0812">Transmembrane</keyword>
<feature type="transmembrane region" description="Helical" evidence="9">
    <location>
        <begin position="24"/>
        <end position="44"/>
    </location>
</feature>
<dbReference type="GO" id="GO:0005789">
    <property type="term" value="C:endoplasmic reticulum membrane"/>
    <property type="evidence" value="ECO:0007669"/>
    <property type="project" value="UniProtKB-SubCell"/>
</dbReference>
<organism evidence="10 11">
    <name type="scientific">Ciona savignyi</name>
    <name type="common">Pacific transparent sea squirt</name>
    <dbReference type="NCBI Taxonomy" id="51511"/>
    <lineage>
        <taxon>Eukaryota</taxon>
        <taxon>Metazoa</taxon>
        <taxon>Chordata</taxon>
        <taxon>Tunicata</taxon>
        <taxon>Ascidiacea</taxon>
        <taxon>Phlebobranchia</taxon>
        <taxon>Cionidae</taxon>
        <taxon>Ciona</taxon>
    </lineage>
</organism>
<keyword evidence="7 9" id="KW-1133">Transmembrane helix</keyword>
<dbReference type="GO" id="GO:0005773">
    <property type="term" value="C:vacuole"/>
    <property type="evidence" value="ECO:0007669"/>
    <property type="project" value="GOC"/>
</dbReference>
<dbReference type="GeneTree" id="ENSGT00390000008139"/>
<dbReference type="HOGENOM" id="CLU_1618422_0_0_1"/>
<comment type="similarity">
    <text evidence="3">Belongs to the TMEM208 family.</text>
</comment>
<dbReference type="InParanoid" id="H2YJI3"/>
<feature type="transmembrane region" description="Helical" evidence="9">
    <location>
        <begin position="95"/>
        <end position="116"/>
    </location>
</feature>
<dbReference type="OMA" id="ASNTIYC"/>
<dbReference type="Ensembl" id="ENSCSAVT00000005555.1">
    <property type="protein sequence ID" value="ENSCSAVP00000005482.1"/>
    <property type="gene ID" value="ENSCSAVG00000003278.1"/>
</dbReference>
<reference evidence="10" key="2">
    <citation type="submission" date="2025-08" db="UniProtKB">
        <authorList>
            <consortium name="Ensembl"/>
        </authorList>
    </citation>
    <scope>IDENTIFICATION</scope>
</reference>
<dbReference type="InterPro" id="IPR008506">
    <property type="entry name" value="SND2/TMEM208"/>
</dbReference>
<reference evidence="11" key="1">
    <citation type="submission" date="2003-08" db="EMBL/GenBank/DDBJ databases">
        <authorList>
            <person name="Birren B."/>
            <person name="Nusbaum C."/>
            <person name="Abebe A."/>
            <person name="Abouelleil A."/>
            <person name="Adekoya E."/>
            <person name="Ait-zahra M."/>
            <person name="Allen N."/>
            <person name="Allen T."/>
            <person name="An P."/>
            <person name="Anderson M."/>
            <person name="Anderson S."/>
            <person name="Arachchi H."/>
            <person name="Armbruster J."/>
            <person name="Bachantsang P."/>
            <person name="Baldwin J."/>
            <person name="Barry A."/>
            <person name="Bayul T."/>
            <person name="Blitshsteyn B."/>
            <person name="Bloom T."/>
            <person name="Blye J."/>
            <person name="Boguslavskiy L."/>
            <person name="Borowsky M."/>
            <person name="Boukhgalter B."/>
            <person name="Brunache A."/>
            <person name="Butler J."/>
            <person name="Calixte N."/>
            <person name="Calvo S."/>
            <person name="Camarata J."/>
            <person name="Campo K."/>
            <person name="Chang J."/>
            <person name="Cheshatsang Y."/>
            <person name="Citroen M."/>
            <person name="Collymore A."/>
            <person name="Considine T."/>
            <person name="Cook A."/>
            <person name="Cooke P."/>
            <person name="Corum B."/>
            <person name="Cuomo C."/>
            <person name="David R."/>
            <person name="Dawoe T."/>
            <person name="Degray S."/>
            <person name="Dodge S."/>
            <person name="Dooley K."/>
            <person name="Dorje P."/>
            <person name="Dorjee K."/>
            <person name="Dorris L."/>
            <person name="Duffey N."/>
            <person name="Dupes A."/>
            <person name="Elkins T."/>
            <person name="Engels R."/>
            <person name="Erickson J."/>
            <person name="Farina A."/>
            <person name="Faro S."/>
            <person name="Ferreira P."/>
            <person name="Fischer H."/>
            <person name="Fitzgerald M."/>
            <person name="Foley K."/>
            <person name="Gage D."/>
            <person name="Galagan J."/>
            <person name="Gearin G."/>
            <person name="Gnerre S."/>
            <person name="Gnirke A."/>
            <person name="Goyette A."/>
            <person name="Graham J."/>
            <person name="Grandbois E."/>
            <person name="Gyaltsen K."/>
            <person name="Hafez N."/>
            <person name="Hagopian D."/>
            <person name="Hagos B."/>
            <person name="Hall J."/>
            <person name="Hatcher B."/>
            <person name="Heller A."/>
            <person name="Higgins H."/>
            <person name="Honan T."/>
            <person name="Horn A."/>
            <person name="Houde N."/>
            <person name="Hughes L."/>
            <person name="Hulme W."/>
            <person name="Husby E."/>
            <person name="Iliev I."/>
            <person name="Jaffe D."/>
            <person name="Jones C."/>
            <person name="Kamal M."/>
            <person name="Kamat A."/>
            <person name="Kamvysselis M."/>
            <person name="Karlsson E."/>
            <person name="Kells C."/>
            <person name="Kieu A."/>
            <person name="Kisner P."/>
            <person name="Kodira C."/>
            <person name="Kulbokas E."/>
            <person name="Labutti K."/>
            <person name="Lama D."/>
            <person name="Landers T."/>
            <person name="Leger J."/>
            <person name="Levine S."/>
            <person name="Lewis D."/>
            <person name="Lewis T."/>
            <person name="Lindblad-toh K."/>
            <person name="Liu X."/>
            <person name="Lokyitsang T."/>
            <person name="Lokyitsang Y."/>
            <person name="Lucien O."/>
            <person name="Lui A."/>
            <person name="Ma L.J."/>
            <person name="Mabbitt R."/>
            <person name="Macdonald J."/>
            <person name="Maclean C."/>
            <person name="Major J."/>
            <person name="Manning J."/>
            <person name="Marabella R."/>
            <person name="Maru K."/>
            <person name="Matthews C."/>
            <person name="Mauceli E."/>
            <person name="Mccarthy M."/>
            <person name="Mcdonough S."/>
            <person name="Mcghee T."/>
            <person name="Meldrim J."/>
            <person name="Meneus L."/>
            <person name="Mesirov J."/>
            <person name="Mihalev A."/>
            <person name="Mihova T."/>
            <person name="Mikkelsen T."/>
            <person name="Mlenga V."/>
            <person name="Moru K."/>
            <person name="Mozes J."/>
            <person name="Mulrain L."/>
            <person name="Munson G."/>
            <person name="Naylor J."/>
            <person name="Newes C."/>
            <person name="Nguyen C."/>
            <person name="Nguyen N."/>
            <person name="Nguyen T."/>
            <person name="Nicol R."/>
            <person name="Nielsen C."/>
            <person name="Nizzari M."/>
            <person name="Norbu C."/>
            <person name="Norbu N."/>
            <person name="O'donnell P."/>
            <person name="Okoawo O."/>
            <person name="O'leary S."/>
            <person name="Omotosho B."/>
            <person name="O'neill K."/>
            <person name="Osman S."/>
            <person name="Parker S."/>
            <person name="Perrin D."/>
            <person name="Phunkhang P."/>
            <person name="Piqani B."/>
            <person name="Purcell S."/>
            <person name="Rachupka T."/>
            <person name="Ramasamy U."/>
            <person name="Rameau R."/>
            <person name="Ray V."/>
            <person name="Raymond C."/>
            <person name="Retta R."/>
            <person name="Richardson S."/>
            <person name="Rise C."/>
            <person name="Rodriguez J."/>
            <person name="Rogers J."/>
            <person name="Rogov P."/>
            <person name="Rutman M."/>
            <person name="Schupbach R."/>
            <person name="Seaman C."/>
            <person name="Settipalli S."/>
            <person name="Sharpe T."/>
            <person name="Sheridan J."/>
            <person name="Sherpa N."/>
            <person name="Shi J."/>
            <person name="Smirnov S."/>
            <person name="Smith C."/>
            <person name="Sougnez C."/>
            <person name="Spencer B."/>
            <person name="Stalker J."/>
            <person name="Stange-thomann N."/>
            <person name="Stavropoulos S."/>
            <person name="Stetson K."/>
            <person name="Stone C."/>
            <person name="Stone S."/>
            <person name="Stubbs M."/>
            <person name="Talamas J."/>
            <person name="Tchuinga P."/>
            <person name="Tenzing P."/>
            <person name="Tesfaye S."/>
            <person name="Theodore J."/>
            <person name="Thoulutsang Y."/>
            <person name="Topham K."/>
            <person name="Towey S."/>
            <person name="Tsamla T."/>
            <person name="Tsomo N."/>
            <person name="Vallee D."/>
            <person name="Vassiliev H."/>
            <person name="Venkataraman V."/>
            <person name="Vinson J."/>
            <person name="Vo A."/>
            <person name="Wade C."/>
            <person name="Wang S."/>
            <person name="Wangchuk T."/>
            <person name="Wangdi T."/>
            <person name="Whittaker C."/>
            <person name="Wilkinson J."/>
            <person name="Wu Y."/>
            <person name="Wyman D."/>
            <person name="Yadav S."/>
            <person name="Yang S."/>
            <person name="Yang X."/>
            <person name="Yeager S."/>
            <person name="Yee E."/>
            <person name="Young G."/>
            <person name="Zainoun J."/>
            <person name="Zembeck L."/>
            <person name="Zimmer A."/>
            <person name="Zody M."/>
            <person name="Lander E."/>
        </authorList>
    </citation>
    <scope>NUCLEOTIDE SEQUENCE [LARGE SCALE GENOMIC DNA]</scope>
</reference>
<dbReference type="PANTHER" id="PTHR13505:SF7">
    <property type="entry name" value="TRANSMEMBRANE PROTEIN 208"/>
    <property type="match status" value="1"/>
</dbReference>
<dbReference type="AlphaFoldDB" id="H2YJI3"/>
<evidence type="ECO:0000256" key="2">
    <source>
        <dbReference type="ARBA" id="ARBA00004477"/>
    </source>
</evidence>
<dbReference type="Pfam" id="PF05620">
    <property type="entry name" value="TMEM208_SND2"/>
    <property type="match status" value="1"/>
</dbReference>
<evidence type="ECO:0000256" key="9">
    <source>
        <dbReference type="SAM" id="Phobius"/>
    </source>
</evidence>
<feature type="transmembrane region" description="Helical" evidence="9">
    <location>
        <begin position="50"/>
        <end position="68"/>
    </location>
</feature>
<evidence type="ECO:0000256" key="8">
    <source>
        <dbReference type="ARBA" id="ARBA00023136"/>
    </source>
</evidence>
<keyword evidence="6" id="KW-0256">Endoplasmic reticulum</keyword>
<name>H2YJI3_CIOSA</name>
<evidence type="ECO:0000256" key="3">
    <source>
        <dbReference type="ARBA" id="ARBA00009950"/>
    </source>
</evidence>
<dbReference type="GO" id="GO:0006624">
    <property type="term" value="P:vacuolar protein processing"/>
    <property type="evidence" value="ECO:0007669"/>
    <property type="project" value="TreeGrafter"/>
</dbReference>
<dbReference type="STRING" id="51511.ENSCSAVP00000005482"/>
<evidence type="ECO:0000256" key="5">
    <source>
        <dbReference type="ARBA" id="ARBA00022692"/>
    </source>
</evidence>
<evidence type="ECO:0000256" key="7">
    <source>
        <dbReference type="ARBA" id="ARBA00022989"/>
    </source>
</evidence>
<sequence length="164" mass="18132">MPVVKGKQGTKGAKQIKEENKSTYSFYSYIIIGANIPVLIFHVFMRYADIEWTHLGLLTFSTLIYILCMKTMNSMLNSQLDLNMEAGMSEHVKDIILVTAVCQVLSLASLYAWLIWPQVPGVGFVQTVGERPGSVDIRGATGSDGETAEENGTETTSIKTFIIF</sequence>
<protein>
    <recommendedName>
        <fullName evidence="4">Transmembrane protein 208</fullName>
    </recommendedName>
</protein>
<evidence type="ECO:0000256" key="6">
    <source>
        <dbReference type="ARBA" id="ARBA00022824"/>
    </source>
</evidence>
<accession>H2YJI3</accession>
<evidence type="ECO:0000313" key="10">
    <source>
        <dbReference type="Ensembl" id="ENSCSAVP00000005482.1"/>
    </source>
</evidence>
<comment type="function">
    <text evidence="1">May function as a negative regulator of endoplasmic reticulum-stress induced autophagy.</text>
</comment>
<evidence type="ECO:0000313" key="11">
    <source>
        <dbReference type="Proteomes" id="UP000007875"/>
    </source>
</evidence>
<evidence type="ECO:0000256" key="4">
    <source>
        <dbReference type="ARBA" id="ARBA00015033"/>
    </source>
</evidence>
<dbReference type="Proteomes" id="UP000007875">
    <property type="component" value="Unassembled WGS sequence"/>
</dbReference>
<dbReference type="PANTHER" id="PTHR13505">
    <property type="entry name" value="TRANSMEMBRANE PROTEIN 208"/>
    <property type="match status" value="1"/>
</dbReference>